<dbReference type="EMBL" id="LBDA02000012">
    <property type="protein sequence ID" value="OIK28292.1"/>
    <property type="molecule type" value="Genomic_DNA"/>
</dbReference>
<dbReference type="PANTHER" id="PTHR43441:SF10">
    <property type="entry name" value="ACETYLTRANSFERASE"/>
    <property type="match status" value="1"/>
</dbReference>
<evidence type="ECO:0000313" key="2">
    <source>
        <dbReference type="EMBL" id="OIK28292.1"/>
    </source>
</evidence>
<dbReference type="InterPro" id="IPR016181">
    <property type="entry name" value="Acyl_CoA_acyltransferase"/>
</dbReference>
<organism evidence="2 3">
    <name type="scientific">Streptomyces malaysiense</name>
    <dbReference type="NCBI Taxonomy" id="1428626"/>
    <lineage>
        <taxon>Bacteria</taxon>
        <taxon>Bacillati</taxon>
        <taxon>Actinomycetota</taxon>
        <taxon>Actinomycetes</taxon>
        <taxon>Kitasatosporales</taxon>
        <taxon>Streptomycetaceae</taxon>
        <taxon>Streptomyces</taxon>
    </lineage>
</organism>
<feature type="domain" description="N-acetyltransferase" evidence="1">
    <location>
        <begin position="12"/>
        <end position="177"/>
    </location>
</feature>
<dbReference type="PROSITE" id="PS51186">
    <property type="entry name" value="GNAT"/>
    <property type="match status" value="1"/>
</dbReference>
<evidence type="ECO:0000313" key="3">
    <source>
        <dbReference type="Proteomes" id="UP000034838"/>
    </source>
</evidence>
<protein>
    <submittedName>
        <fullName evidence="2">N-acetyltransferase</fullName>
    </submittedName>
</protein>
<name>A0A1J4Q720_9ACTN</name>
<accession>A0A1J4Q720</accession>
<dbReference type="PANTHER" id="PTHR43441">
    <property type="entry name" value="RIBOSOMAL-PROTEIN-SERINE ACETYLTRANSFERASE"/>
    <property type="match status" value="1"/>
</dbReference>
<dbReference type="Proteomes" id="UP000034838">
    <property type="component" value="Unassembled WGS sequence"/>
</dbReference>
<dbReference type="CDD" id="cd04301">
    <property type="entry name" value="NAT_SF"/>
    <property type="match status" value="1"/>
</dbReference>
<dbReference type="InterPro" id="IPR051908">
    <property type="entry name" value="Ribosomal_N-acetyltransferase"/>
</dbReference>
<dbReference type="Pfam" id="PF13302">
    <property type="entry name" value="Acetyltransf_3"/>
    <property type="match status" value="1"/>
</dbReference>
<comment type="caution">
    <text evidence="2">The sequence shown here is derived from an EMBL/GenBank/DDBJ whole genome shotgun (WGS) entry which is preliminary data.</text>
</comment>
<dbReference type="OrthoDB" id="5293267at2"/>
<dbReference type="GO" id="GO:0008999">
    <property type="term" value="F:protein-N-terminal-alanine acetyltransferase activity"/>
    <property type="evidence" value="ECO:0007669"/>
    <property type="project" value="TreeGrafter"/>
</dbReference>
<dbReference type="InterPro" id="IPR000182">
    <property type="entry name" value="GNAT_dom"/>
</dbReference>
<proteinExistence type="predicted"/>
<gene>
    <name evidence="2" type="ORF">VT52_006365</name>
</gene>
<dbReference type="SUPFAM" id="SSF55729">
    <property type="entry name" value="Acyl-CoA N-acyltransferases (Nat)"/>
    <property type="match status" value="1"/>
</dbReference>
<dbReference type="GO" id="GO:0005737">
    <property type="term" value="C:cytoplasm"/>
    <property type="evidence" value="ECO:0007669"/>
    <property type="project" value="TreeGrafter"/>
</dbReference>
<dbReference type="GO" id="GO:1990189">
    <property type="term" value="F:protein N-terminal-serine acetyltransferase activity"/>
    <property type="evidence" value="ECO:0007669"/>
    <property type="project" value="TreeGrafter"/>
</dbReference>
<evidence type="ECO:0000259" key="1">
    <source>
        <dbReference type="PROSITE" id="PS51186"/>
    </source>
</evidence>
<dbReference type="RefSeq" id="WP_046423851.1">
    <property type="nucleotide sequence ID" value="NZ_LBDA02000012.1"/>
</dbReference>
<sequence length="183" mass="20278">MFPETVLHTDRLVLRPFTAADAQDTQASCADALTQRWLPLPRPYTLDAATTWCTSVSHALRESGDGIHFAVTDSRTERLVGTVGLKKTDWRGLTSEVGYWVSPWARGRGIATEATRALADWLLTGRRFERLELRAATANTASQKTALKSGFHREGILRNAGFVHDGRVDLVLFSLVADDLRGR</sequence>
<reference evidence="2" key="1">
    <citation type="submission" date="2016-10" db="EMBL/GenBank/DDBJ databases">
        <title>Genome sequence of Streptomyces malaysiense MUSC 136.</title>
        <authorList>
            <person name="Lee L.-H."/>
            <person name="Ser H.-L."/>
        </authorList>
    </citation>
    <scope>NUCLEOTIDE SEQUENCE [LARGE SCALE GENOMIC DNA]</scope>
    <source>
        <strain evidence="2">MUSC 136</strain>
    </source>
</reference>
<dbReference type="Gene3D" id="3.40.630.30">
    <property type="match status" value="1"/>
</dbReference>
<keyword evidence="3" id="KW-1185">Reference proteome</keyword>
<dbReference type="AlphaFoldDB" id="A0A1J4Q720"/>